<dbReference type="SUPFAM" id="SSF54913">
    <property type="entry name" value="GlnB-like"/>
    <property type="match status" value="1"/>
</dbReference>
<dbReference type="Proteomes" id="UP000006546">
    <property type="component" value="Chromosome"/>
</dbReference>
<dbReference type="InterPro" id="IPR010375">
    <property type="entry name" value="CdAMP_rec"/>
</dbReference>
<evidence type="ECO:0000313" key="1">
    <source>
        <dbReference type="EMBL" id="AEE17799.1"/>
    </source>
</evidence>
<evidence type="ECO:0008006" key="3">
    <source>
        <dbReference type="Google" id="ProtNLM"/>
    </source>
</evidence>
<keyword evidence="2" id="KW-1185">Reference proteome</keyword>
<dbReference type="InterPro" id="IPR011322">
    <property type="entry name" value="N-reg_PII-like_a/b"/>
</dbReference>
<dbReference type="OrthoDB" id="9794275at2"/>
<organism evidence="1 2">
    <name type="scientific">Treponema brennaborense (strain DSM 12168 / CIP 105900 / DD5/3)</name>
    <dbReference type="NCBI Taxonomy" id="906968"/>
    <lineage>
        <taxon>Bacteria</taxon>
        <taxon>Pseudomonadati</taxon>
        <taxon>Spirochaetota</taxon>
        <taxon>Spirochaetia</taxon>
        <taxon>Spirochaetales</taxon>
        <taxon>Treponemataceae</taxon>
        <taxon>Treponema</taxon>
    </lineage>
</organism>
<gene>
    <name evidence="1" type="ordered locus">Trebr_2391</name>
</gene>
<accession>F4LMQ9</accession>
<dbReference type="PANTHER" id="PTHR38456">
    <property type="entry name" value="CYCLIC DI-AMP RECEPTOR A"/>
    <property type="match status" value="1"/>
</dbReference>
<sequence>MKMILAIIQEKDEIETVDELNRNRFYVTKLATTGGFLKEKNVTLMVGVEDGELDQAIACIKATARTRRTISYTMPFNAIGMINPALTPLVSQPVTVGGCTIFVLPVEQFIKD</sequence>
<dbReference type="InterPro" id="IPR015867">
    <property type="entry name" value="N-reg_PII/ATP_PRibTrfase_C"/>
</dbReference>
<evidence type="ECO:0000313" key="2">
    <source>
        <dbReference type="Proteomes" id="UP000006546"/>
    </source>
</evidence>
<dbReference type="Gene3D" id="3.30.70.120">
    <property type="match status" value="1"/>
</dbReference>
<name>F4LMQ9_TREBD</name>
<reference evidence="2" key="1">
    <citation type="submission" date="2011-04" db="EMBL/GenBank/DDBJ databases">
        <title>The complete genome of Treponema brennaborense DSM 12168.</title>
        <authorList>
            <person name="Lucas S."/>
            <person name="Han J."/>
            <person name="Lapidus A."/>
            <person name="Bruce D."/>
            <person name="Goodwin L."/>
            <person name="Pitluck S."/>
            <person name="Peters L."/>
            <person name="Kyrpides N."/>
            <person name="Mavromatis K."/>
            <person name="Ivanova N."/>
            <person name="Mikhailova N."/>
            <person name="Pagani I."/>
            <person name="Teshima H."/>
            <person name="Detter J.C."/>
            <person name="Tapia R."/>
            <person name="Han C."/>
            <person name="Land M."/>
            <person name="Hauser L."/>
            <person name="Markowitz V."/>
            <person name="Cheng J.-F."/>
            <person name="Hugenholtz P."/>
            <person name="Woyke T."/>
            <person name="Wu D."/>
            <person name="Gronow S."/>
            <person name="Wellnitz S."/>
            <person name="Brambilla E."/>
            <person name="Klenk H.-P."/>
            <person name="Eisen J.A."/>
        </authorList>
    </citation>
    <scope>NUCLEOTIDE SEQUENCE [LARGE SCALE GENOMIC DNA]</scope>
    <source>
        <strain evidence="2">DSM 12168 / CIP 105900 / DD5/3</strain>
    </source>
</reference>
<dbReference type="RefSeq" id="WP_013759500.1">
    <property type="nucleotide sequence ID" value="NC_015500.1"/>
</dbReference>
<dbReference type="EMBL" id="CP002696">
    <property type="protein sequence ID" value="AEE17799.1"/>
    <property type="molecule type" value="Genomic_DNA"/>
</dbReference>
<dbReference type="KEGG" id="tbe:Trebr_2391"/>
<dbReference type="AlphaFoldDB" id="F4LMQ9"/>
<protein>
    <recommendedName>
        <fullName evidence="3">Nitrogen regulatory protein P-II</fullName>
    </recommendedName>
</protein>
<dbReference type="HOGENOM" id="CLU_143974_0_0_12"/>
<dbReference type="eggNOG" id="COG3870">
    <property type="taxonomic scope" value="Bacteria"/>
</dbReference>
<dbReference type="PANTHER" id="PTHR38456:SF1">
    <property type="entry name" value="CYCLIC DI-AMP RECEPTOR A"/>
    <property type="match status" value="1"/>
</dbReference>
<proteinExistence type="predicted"/>
<dbReference type="STRING" id="906968.Trebr_2391"/>
<dbReference type="Pfam" id="PF06153">
    <property type="entry name" value="CdAMP_rec"/>
    <property type="match status" value="1"/>
</dbReference>